<dbReference type="AlphaFoldDB" id="K3XB12"/>
<keyword evidence="6" id="KW-1185">Reference proteome</keyword>
<feature type="domain" description="Protein root UVB sensitive/RUS" evidence="3">
    <location>
        <begin position="81"/>
        <end position="317"/>
    </location>
</feature>
<dbReference type="InterPro" id="IPR006968">
    <property type="entry name" value="RUS_fam"/>
</dbReference>
<reference evidence="6" key="1">
    <citation type="journal article" date="2010" name="Genome Biol.">
        <title>Genome sequence of the necrotrophic plant pathogen Pythium ultimum reveals original pathogenicity mechanisms and effector repertoire.</title>
        <authorList>
            <person name="Levesque C.A."/>
            <person name="Brouwer H."/>
            <person name="Cano L."/>
            <person name="Hamilton J.P."/>
            <person name="Holt C."/>
            <person name="Huitema E."/>
            <person name="Raffaele S."/>
            <person name="Robideau G.P."/>
            <person name="Thines M."/>
            <person name="Win J."/>
            <person name="Zerillo M.M."/>
            <person name="Beakes G.W."/>
            <person name="Boore J.L."/>
            <person name="Busam D."/>
            <person name="Dumas B."/>
            <person name="Ferriera S."/>
            <person name="Fuerstenberg S.I."/>
            <person name="Gachon C.M."/>
            <person name="Gaulin E."/>
            <person name="Govers F."/>
            <person name="Grenville-Briggs L."/>
            <person name="Horner N."/>
            <person name="Hostetler J."/>
            <person name="Jiang R.H."/>
            <person name="Johnson J."/>
            <person name="Krajaejun T."/>
            <person name="Lin H."/>
            <person name="Meijer H.J."/>
            <person name="Moore B."/>
            <person name="Morris P."/>
            <person name="Phuntmart V."/>
            <person name="Puiu D."/>
            <person name="Shetty J."/>
            <person name="Stajich J.E."/>
            <person name="Tripathy S."/>
            <person name="Wawra S."/>
            <person name="van West P."/>
            <person name="Whitty B.R."/>
            <person name="Coutinho P.M."/>
            <person name="Henrissat B."/>
            <person name="Martin F."/>
            <person name="Thomas P.D."/>
            <person name="Tyler B.M."/>
            <person name="De Vries R.P."/>
            <person name="Kamoun S."/>
            <person name="Yandell M."/>
            <person name="Tisserat N."/>
            <person name="Buell C.R."/>
        </authorList>
    </citation>
    <scope>NUCLEOTIDE SEQUENCE</scope>
    <source>
        <strain evidence="6">DAOM:BR144</strain>
    </source>
</reference>
<dbReference type="EMBL" id="GL376565">
    <property type="status" value="NOT_ANNOTATED_CDS"/>
    <property type="molecule type" value="Genomic_DNA"/>
</dbReference>
<dbReference type="InterPro" id="IPR055412">
    <property type="entry name" value="UVB_sens_C"/>
</dbReference>
<feature type="domain" description="Root UVB sensitive protein C-terminal" evidence="4">
    <location>
        <begin position="348"/>
        <end position="477"/>
    </location>
</feature>
<evidence type="ECO:0000313" key="5">
    <source>
        <dbReference type="EnsemblProtists" id="PYU1_T014411"/>
    </source>
</evidence>
<evidence type="ECO:0000313" key="6">
    <source>
        <dbReference type="Proteomes" id="UP000019132"/>
    </source>
</evidence>
<sequence length="480" mass="51998">MSSSASNGAPTTTTSKPLASQATGTKHGTTVYGITASNGRFDIQQTHEHVFKLWKQQHNGADSADAATSQVARAKALLRNSTERAADFMWDLFLPKDAKTSVTKDYFPYVQWYFVGSIASAATGVLSMQSLLYAIGLGAGSIPTAAAVNWVLKDGLGQFGGVMFASVVNNRYDADPKRWRTASAVALDAAVLMEILTPLCPAYFLPIASLANVAKNISWLSASATRAGFHNSFAMKENLADVTAKAGSQSIASSILGTGLGIGLSQITGASTLNVLGAFGVLSAFHLFSIYKSLACVTLRTLNSQRLHLVARHFLDNNAQVPDLETVSQQEKFMPHLIVGYASLYDRSYVNMGATLAQLSGSSPDELLRLKEFYANDKYLLNVAFPSSSSKTSARVDVALEDDATSKDALCAQLHAALAQKALETTSFADPASAWTLVEQTYRESRSLRTEFLERLEQSDWHIENLLVEEQSVRYKWLVY</sequence>
<dbReference type="PANTHER" id="PTHR12770">
    <property type="entry name" value="RUS1 FAMILY PROTEIN C16ORF58"/>
    <property type="match status" value="1"/>
</dbReference>
<evidence type="ECO:0008006" key="7">
    <source>
        <dbReference type="Google" id="ProtNLM"/>
    </source>
</evidence>
<proteinExistence type="inferred from homology"/>
<reference evidence="5" key="3">
    <citation type="submission" date="2015-02" db="UniProtKB">
        <authorList>
            <consortium name="EnsemblProtists"/>
        </authorList>
    </citation>
    <scope>IDENTIFICATION</scope>
    <source>
        <strain evidence="5">DAOM BR144</strain>
    </source>
</reference>
<comment type="similarity">
    <text evidence="1">Belongs to the RUS1 family.</text>
</comment>
<feature type="region of interest" description="Disordered" evidence="2">
    <location>
        <begin position="1"/>
        <end position="24"/>
    </location>
</feature>
<dbReference type="InParanoid" id="K3XB12"/>
<dbReference type="PANTHER" id="PTHR12770:SF22">
    <property type="entry name" value="PROTEIN ROOT UVB SENSITIVE 1, CHLOROPLASTIC"/>
    <property type="match status" value="1"/>
</dbReference>
<dbReference type="HOGENOM" id="CLU_015325_0_3_1"/>
<dbReference type="Proteomes" id="UP000019132">
    <property type="component" value="Unassembled WGS sequence"/>
</dbReference>
<reference evidence="6" key="2">
    <citation type="submission" date="2010-04" db="EMBL/GenBank/DDBJ databases">
        <authorList>
            <person name="Buell R."/>
            <person name="Hamilton J."/>
            <person name="Hostetler J."/>
        </authorList>
    </citation>
    <scope>NUCLEOTIDE SEQUENCE [LARGE SCALE GENOMIC DNA]</scope>
    <source>
        <strain evidence="6">DAOM:BR144</strain>
    </source>
</reference>
<evidence type="ECO:0000256" key="2">
    <source>
        <dbReference type="SAM" id="MobiDB-lite"/>
    </source>
</evidence>
<dbReference type="VEuPathDB" id="FungiDB:PYU1_G014380"/>
<protein>
    <recommendedName>
        <fullName evidence="7">DUF647 domain-containing protein</fullName>
    </recommendedName>
</protein>
<accession>K3XB12</accession>
<dbReference type="EnsemblProtists" id="PYU1_T014411">
    <property type="protein sequence ID" value="PYU1_T014411"/>
    <property type="gene ID" value="PYU1_G014380"/>
</dbReference>
<name>K3XB12_GLOUD</name>
<evidence type="ECO:0000259" key="3">
    <source>
        <dbReference type="Pfam" id="PF04884"/>
    </source>
</evidence>
<dbReference type="eggNOG" id="KOG4249">
    <property type="taxonomic scope" value="Eukaryota"/>
</dbReference>
<evidence type="ECO:0000256" key="1">
    <source>
        <dbReference type="ARBA" id="ARBA00007558"/>
    </source>
</evidence>
<dbReference type="Pfam" id="PF24160">
    <property type="entry name" value="UVB_sens_C"/>
    <property type="match status" value="1"/>
</dbReference>
<dbReference type="InterPro" id="IPR054549">
    <property type="entry name" value="UVB_sens_RUS_dom"/>
</dbReference>
<dbReference type="OMA" id="FMAHIAE"/>
<evidence type="ECO:0000259" key="4">
    <source>
        <dbReference type="Pfam" id="PF24160"/>
    </source>
</evidence>
<organism evidence="5 6">
    <name type="scientific">Globisporangium ultimum (strain ATCC 200006 / CBS 805.95 / DAOM BR144)</name>
    <name type="common">Pythium ultimum</name>
    <dbReference type="NCBI Taxonomy" id="431595"/>
    <lineage>
        <taxon>Eukaryota</taxon>
        <taxon>Sar</taxon>
        <taxon>Stramenopiles</taxon>
        <taxon>Oomycota</taxon>
        <taxon>Peronosporomycetes</taxon>
        <taxon>Pythiales</taxon>
        <taxon>Pythiaceae</taxon>
        <taxon>Globisporangium</taxon>
    </lineage>
</organism>
<dbReference type="Pfam" id="PF04884">
    <property type="entry name" value="UVB_sens_prot"/>
    <property type="match status" value="1"/>
</dbReference>